<keyword evidence="3" id="KW-1185">Reference proteome</keyword>
<gene>
    <name evidence="2" type="ORF">FHX72_002369</name>
</gene>
<dbReference type="Proteomes" id="UP000545286">
    <property type="component" value="Unassembled WGS sequence"/>
</dbReference>
<sequence length="67" mass="6784">MKTNTVTKTSELDPTTSSGADGSGTSSTTSGPNPPKRDAHGLPTGATLLAWTREHPDATIADAVAAY</sequence>
<protein>
    <submittedName>
        <fullName evidence="2">Uncharacterized protein</fullName>
    </submittedName>
</protein>
<comment type="caution">
    <text evidence="2">The sequence shown here is derived from an EMBL/GenBank/DDBJ whole genome shotgun (WGS) entry which is preliminary data.</text>
</comment>
<evidence type="ECO:0000313" key="3">
    <source>
        <dbReference type="Proteomes" id="UP000545286"/>
    </source>
</evidence>
<evidence type="ECO:0000313" key="2">
    <source>
        <dbReference type="EMBL" id="MBB2958224.1"/>
    </source>
</evidence>
<feature type="compositionally biased region" description="Low complexity" evidence="1">
    <location>
        <begin position="15"/>
        <end position="31"/>
    </location>
</feature>
<dbReference type="EMBL" id="JACHWJ010000003">
    <property type="protein sequence ID" value="MBB2958224.1"/>
    <property type="molecule type" value="Genomic_DNA"/>
</dbReference>
<feature type="compositionally biased region" description="Polar residues" evidence="1">
    <location>
        <begin position="1"/>
        <end position="14"/>
    </location>
</feature>
<accession>A0A7W4UPG5</accession>
<dbReference type="AlphaFoldDB" id="A0A7W4UPG5"/>
<feature type="region of interest" description="Disordered" evidence="1">
    <location>
        <begin position="1"/>
        <end position="44"/>
    </location>
</feature>
<evidence type="ECO:0000256" key="1">
    <source>
        <dbReference type="SAM" id="MobiDB-lite"/>
    </source>
</evidence>
<proteinExistence type="predicted"/>
<organism evidence="2 3">
    <name type="scientific">Pseudoclavibacter helvolus</name>
    <dbReference type="NCBI Taxonomy" id="255205"/>
    <lineage>
        <taxon>Bacteria</taxon>
        <taxon>Bacillati</taxon>
        <taxon>Actinomycetota</taxon>
        <taxon>Actinomycetes</taxon>
        <taxon>Micrococcales</taxon>
        <taxon>Microbacteriaceae</taxon>
        <taxon>Pseudoclavibacter</taxon>
    </lineage>
</organism>
<name>A0A7W4UPG5_9MICO</name>
<reference evidence="2 3" key="1">
    <citation type="submission" date="2020-08" db="EMBL/GenBank/DDBJ databases">
        <title>Sequencing the genomes of 1000 actinobacteria strains.</title>
        <authorList>
            <person name="Klenk H.-P."/>
        </authorList>
    </citation>
    <scope>NUCLEOTIDE SEQUENCE [LARGE SCALE GENOMIC DNA]</scope>
    <source>
        <strain evidence="2 3">DSM 20419</strain>
    </source>
</reference>